<dbReference type="AlphaFoldDB" id="A0A6J1D5Z2"/>
<dbReference type="Gene3D" id="1.10.510.10">
    <property type="entry name" value="Transferase(Phosphotransferase) domain 1"/>
    <property type="match status" value="1"/>
</dbReference>
<evidence type="ECO:0000256" key="5">
    <source>
        <dbReference type="PROSITE-ProRule" id="PRU10141"/>
    </source>
</evidence>
<feature type="domain" description="Protein kinase" evidence="7">
    <location>
        <begin position="3"/>
        <end position="265"/>
    </location>
</feature>
<evidence type="ECO:0000313" key="9">
    <source>
        <dbReference type="RefSeq" id="XP_022149525.1"/>
    </source>
</evidence>
<dbReference type="PROSITE" id="PS00107">
    <property type="entry name" value="PROTEIN_KINASE_ATP"/>
    <property type="match status" value="1"/>
</dbReference>
<dbReference type="PANTHER" id="PTHR48011">
    <property type="entry name" value="CCR4-NOT TRANSCRIPTIONAL COMPLEX SUBUNIT CAF120-RELATED"/>
    <property type="match status" value="1"/>
</dbReference>
<keyword evidence="3" id="KW-0418">Kinase</keyword>
<keyword evidence="6" id="KW-0723">Serine/threonine-protein kinase</keyword>
<accession>A0A6J1D5Z2</accession>
<dbReference type="KEGG" id="mcha:111017937"/>
<keyword evidence="4 5" id="KW-0067">ATP-binding</keyword>
<dbReference type="InterPro" id="IPR008271">
    <property type="entry name" value="Ser/Thr_kinase_AS"/>
</dbReference>
<feature type="binding site" evidence="5">
    <location>
        <position position="36"/>
    </location>
    <ligand>
        <name>ATP</name>
        <dbReference type="ChEBI" id="CHEBI:30616"/>
    </ligand>
</feature>
<reference evidence="9" key="1">
    <citation type="submission" date="2025-08" db="UniProtKB">
        <authorList>
            <consortium name="RefSeq"/>
        </authorList>
    </citation>
    <scope>IDENTIFICATION</scope>
    <source>
        <strain evidence="9">OHB3-1</strain>
    </source>
</reference>
<sequence length="343" mass="37546">MEWIRGDQLGSGNFATINLAILTKEFDQFPPLMAVKTSPASSSVSLKNEKQIFDQIGSCPQILTCFGDGYTIERDGQKHYNLFLEYANGGSLADKVKAHGGGLPEFDVQSYMAAVLNGLRFIHENGFVHCDIKLANILTFSNGGAKIADFGLAKKAAAETEQKFEWRGTPLYMSPESVNSGVYEPPCDIWALGCAVVEMVAGKPAWNCKPETDIFGLMMRIGAGDEVPDPPENLSDDGKDFLRKCFIKDPTKRWTAEMLLNHPFVVGGGDTVTLKETEPPAASPRGPFDFPEFGSLPLSSDERCFTPAIDSGLDFAPAMSTIRRLVTEKPLDWSVSDSWVTVR</sequence>
<dbReference type="RefSeq" id="XP_022149525.1">
    <property type="nucleotide sequence ID" value="XM_022293833.1"/>
</dbReference>
<dbReference type="SUPFAM" id="SSF56112">
    <property type="entry name" value="Protein kinase-like (PK-like)"/>
    <property type="match status" value="1"/>
</dbReference>
<dbReference type="GO" id="GO:0005524">
    <property type="term" value="F:ATP binding"/>
    <property type="evidence" value="ECO:0007669"/>
    <property type="project" value="UniProtKB-UniRule"/>
</dbReference>
<evidence type="ECO:0000313" key="8">
    <source>
        <dbReference type="Proteomes" id="UP000504603"/>
    </source>
</evidence>
<evidence type="ECO:0000256" key="4">
    <source>
        <dbReference type="ARBA" id="ARBA00022840"/>
    </source>
</evidence>
<evidence type="ECO:0000259" key="7">
    <source>
        <dbReference type="PROSITE" id="PS50011"/>
    </source>
</evidence>
<organism evidence="8 9">
    <name type="scientific">Momordica charantia</name>
    <name type="common">Bitter gourd</name>
    <name type="synonym">Balsam pear</name>
    <dbReference type="NCBI Taxonomy" id="3673"/>
    <lineage>
        <taxon>Eukaryota</taxon>
        <taxon>Viridiplantae</taxon>
        <taxon>Streptophyta</taxon>
        <taxon>Embryophyta</taxon>
        <taxon>Tracheophyta</taxon>
        <taxon>Spermatophyta</taxon>
        <taxon>Magnoliopsida</taxon>
        <taxon>eudicotyledons</taxon>
        <taxon>Gunneridae</taxon>
        <taxon>Pentapetalae</taxon>
        <taxon>rosids</taxon>
        <taxon>fabids</taxon>
        <taxon>Cucurbitales</taxon>
        <taxon>Cucurbitaceae</taxon>
        <taxon>Momordiceae</taxon>
        <taxon>Momordica</taxon>
    </lineage>
</organism>
<dbReference type="InterPro" id="IPR011009">
    <property type="entry name" value="Kinase-like_dom_sf"/>
</dbReference>
<dbReference type="Proteomes" id="UP000504603">
    <property type="component" value="Unplaced"/>
</dbReference>
<comment type="similarity">
    <text evidence="6">Belongs to the protein kinase superfamily.</text>
</comment>
<dbReference type="Gene3D" id="3.30.200.20">
    <property type="entry name" value="Phosphorylase Kinase, domain 1"/>
    <property type="match status" value="1"/>
</dbReference>
<dbReference type="InterPro" id="IPR052751">
    <property type="entry name" value="Plant_MAPKKK"/>
</dbReference>
<dbReference type="SMART" id="SM00220">
    <property type="entry name" value="S_TKc"/>
    <property type="match status" value="1"/>
</dbReference>
<dbReference type="PROSITE" id="PS50011">
    <property type="entry name" value="PROTEIN_KINASE_DOM"/>
    <property type="match status" value="1"/>
</dbReference>
<evidence type="ECO:0000256" key="1">
    <source>
        <dbReference type="ARBA" id="ARBA00022679"/>
    </source>
</evidence>
<dbReference type="OrthoDB" id="8693905at2759"/>
<dbReference type="GO" id="GO:0007165">
    <property type="term" value="P:signal transduction"/>
    <property type="evidence" value="ECO:0007669"/>
    <property type="project" value="TreeGrafter"/>
</dbReference>
<dbReference type="GO" id="GO:0004674">
    <property type="term" value="F:protein serine/threonine kinase activity"/>
    <property type="evidence" value="ECO:0007669"/>
    <property type="project" value="UniProtKB-KW"/>
</dbReference>
<dbReference type="GeneID" id="111017937"/>
<dbReference type="PROSITE" id="PS00108">
    <property type="entry name" value="PROTEIN_KINASE_ST"/>
    <property type="match status" value="1"/>
</dbReference>
<evidence type="ECO:0000256" key="3">
    <source>
        <dbReference type="ARBA" id="ARBA00022777"/>
    </source>
</evidence>
<dbReference type="CDD" id="cd06606">
    <property type="entry name" value="STKc_MAPKKK"/>
    <property type="match status" value="1"/>
</dbReference>
<dbReference type="PANTHER" id="PTHR48011:SF18">
    <property type="entry name" value="MITOGEN-ACTIVATED PROTEIN KINASE KINASE KINASE 19-RELATED"/>
    <property type="match status" value="1"/>
</dbReference>
<keyword evidence="1" id="KW-0808">Transferase</keyword>
<dbReference type="Pfam" id="PF00069">
    <property type="entry name" value="Pkinase"/>
    <property type="match status" value="1"/>
</dbReference>
<gene>
    <name evidence="9" type="primary">LOC111017937</name>
</gene>
<dbReference type="InterPro" id="IPR017441">
    <property type="entry name" value="Protein_kinase_ATP_BS"/>
</dbReference>
<dbReference type="InterPro" id="IPR000719">
    <property type="entry name" value="Prot_kinase_dom"/>
</dbReference>
<proteinExistence type="inferred from homology"/>
<protein>
    <submittedName>
        <fullName evidence="9">Mitogen-activated protein kinase kinase kinase 17-like</fullName>
    </submittedName>
</protein>
<evidence type="ECO:0000256" key="2">
    <source>
        <dbReference type="ARBA" id="ARBA00022741"/>
    </source>
</evidence>
<name>A0A6J1D5Z2_MOMCH</name>
<keyword evidence="2 5" id="KW-0547">Nucleotide-binding</keyword>
<keyword evidence="8" id="KW-1185">Reference proteome</keyword>
<evidence type="ECO:0000256" key="6">
    <source>
        <dbReference type="RuleBase" id="RU000304"/>
    </source>
</evidence>